<protein>
    <recommendedName>
        <fullName evidence="3">Transposase</fullName>
    </recommendedName>
</protein>
<dbReference type="EMBL" id="BPLQ01002372">
    <property type="protein sequence ID" value="GIX92150.1"/>
    <property type="molecule type" value="Genomic_DNA"/>
</dbReference>
<organism evidence="1 2">
    <name type="scientific">Caerostris darwini</name>
    <dbReference type="NCBI Taxonomy" id="1538125"/>
    <lineage>
        <taxon>Eukaryota</taxon>
        <taxon>Metazoa</taxon>
        <taxon>Ecdysozoa</taxon>
        <taxon>Arthropoda</taxon>
        <taxon>Chelicerata</taxon>
        <taxon>Arachnida</taxon>
        <taxon>Araneae</taxon>
        <taxon>Araneomorphae</taxon>
        <taxon>Entelegynae</taxon>
        <taxon>Araneoidea</taxon>
        <taxon>Araneidae</taxon>
        <taxon>Caerostris</taxon>
    </lineage>
</organism>
<evidence type="ECO:0000313" key="1">
    <source>
        <dbReference type="EMBL" id="GIX92150.1"/>
    </source>
</evidence>
<evidence type="ECO:0000313" key="2">
    <source>
        <dbReference type="Proteomes" id="UP001054837"/>
    </source>
</evidence>
<sequence>MENERYLTILIDKFDLTISETLFRDEYDGYSYISAVQERTNRVNRGIEYCHSTMKVECYNVMCEAYQILYTKLMFHIIKEILDNMCIKTHRAVKLGYFRMKMYDLK</sequence>
<gene>
    <name evidence="1" type="ORF">CDAR_450691</name>
</gene>
<comment type="caution">
    <text evidence="1">The sequence shown here is derived from an EMBL/GenBank/DDBJ whole genome shotgun (WGS) entry which is preliminary data.</text>
</comment>
<accession>A0AAV4P824</accession>
<dbReference type="Proteomes" id="UP001054837">
    <property type="component" value="Unassembled WGS sequence"/>
</dbReference>
<reference evidence="1 2" key="1">
    <citation type="submission" date="2021-06" db="EMBL/GenBank/DDBJ databases">
        <title>Caerostris darwini draft genome.</title>
        <authorList>
            <person name="Kono N."/>
            <person name="Arakawa K."/>
        </authorList>
    </citation>
    <scope>NUCLEOTIDE SEQUENCE [LARGE SCALE GENOMIC DNA]</scope>
</reference>
<dbReference type="AlphaFoldDB" id="A0AAV4P824"/>
<name>A0AAV4P824_9ARAC</name>
<proteinExistence type="predicted"/>
<keyword evidence="2" id="KW-1185">Reference proteome</keyword>
<evidence type="ECO:0008006" key="3">
    <source>
        <dbReference type="Google" id="ProtNLM"/>
    </source>
</evidence>